<feature type="transmembrane region" description="Helical" evidence="1">
    <location>
        <begin position="56"/>
        <end position="76"/>
    </location>
</feature>
<keyword evidence="1" id="KW-1133">Transmembrane helix</keyword>
<keyword evidence="1" id="KW-0472">Membrane</keyword>
<dbReference type="Pfam" id="PF10129">
    <property type="entry name" value="OpgC_C"/>
    <property type="match status" value="1"/>
</dbReference>
<dbReference type="RefSeq" id="WP_000110669.1">
    <property type="nucleotide sequence ID" value="NZ_JYRE01000008.1"/>
</dbReference>
<feature type="transmembrane region" description="Helical" evidence="1">
    <location>
        <begin position="189"/>
        <end position="205"/>
    </location>
</feature>
<organism evidence="2">
    <name type="scientific">Salmonella enterica</name>
    <name type="common">Salmonella choleraesuis</name>
    <dbReference type="NCBI Taxonomy" id="28901"/>
    <lineage>
        <taxon>Bacteria</taxon>
        <taxon>Pseudomonadati</taxon>
        <taxon>Pseudomonadota</taxon>
        <taxon>Gammaproteobacteria</taxon>
        <taxon>Enterobacterales</taxon>
        <taxon>Enterobacteriaceae</taxon>
        <taxon>Salmonella</taxon>
    </lineage>
</organism>
<dbReference type="InterPro" id="IPR014550">
    <property type="entry name" value="UCP028704_OpgC"/>
</dbReference>
<proteinExistence type="predicted"/>
<gene>
    <name evidence="2" type="ORF">NL99_15285</name>
</gene>
<sequence length="400" mass="46217">MSVHDAILRSVSGLEYVSEGKRDLRIDMLRGIALVMMVVAHVEILSAFNIVTWERFGLTTGAEGFVILSGFVLGFLKRRQLHTEPLLSVSYSLVRRAATLYIVNIVIILTILILRHFSFVDTFELTHFTDRYSGVAYAMYPVSEQVKEAWYNEILFLQIGPHQSQILGLYFYLLLLSPIFLWLLYSGRAVILLSISLIVYGYFQVTQEHLISAEFDFAFPFMAWQFIYVLGMCCGWYKEELLSLARTQSGKVFVSCMVLIAVVMMFIAQNHTNPFMPGFLMLHVIPAKNFDWLYHNFAGKNELGPLRILNDACLIVSVYLVLTYFWVPINKVVGWFLIQLGQKSLYVFILHVYVVLTVSQFVTFNLWERDWVLNTVIHAFCLSFLWLMSRFGVLRRIIPN</sequence>
<feature type="transmembrane region" description="Helical" evidence="1">
    <location>
        <begin position="371"/>
        <end position="388"/>
    </location>
</feature>
<feature type="transmembrane region" description="Helical" evidence="1">
    <location>
        <begin position="249"/>
        <end position="268"/>
    </location>
</feature>
<comment type="caution">
    <text evidence="2">The sequence shown here is derived from an EMBL/GenBank/DDBJ whole genome shotgun (WGS) entry which is preliminary data.</text>
</comment>
<feature type="transmembrane region" description="Helical" evidence="1">
    <location>
        <begin position="31"/>
        <end position="50"/>
    </location>
</feature>
<name>A0A7U7L4X2_SALER</name>
<feature type="transmembrane region" description="Helical" evidence="1">
    <location>
        <begin position="217"/>
        <end position="237"/>
    </location>
</feature>
<feature type="transmembrane region" description="Helical" evidence="1">
    <location>
        <begin position="345"/>
        <end position="365"/>
    </location>
</feature>
<keyword evidence="1" id="KW-0812">Transmembrane</keyword>
<reference evidence="2" key="1">
    <citation type="submission" date="2018-08" db="EMBL/GenBank/DDBJ databases">
        <authorList>
            <consortium name="GenomeTrakr network: Whole genome sequencing for foodborne pathogen traceback"/>
        </authorList>
    </citation>
    <scope>NUCLEOTIDE SEQUENCE [LARGE SCALE GENOMIC DNA]</scope>
    <source>
        <strain evidence="2">FLUFL-367</strain>
    </source>
</reference>
<feature type="transmembrane region" description="Helical" evidence="1">
    <location>
        <begin position="166"/>
        <end position="184"/>
    </location>
</feature>
<feature type="transmembrane region" description="Helical" evidence="1">
    <location>
        <begin position="314"/>
        <end position="338"/>
    </location>
</feature>
<evidence type="ECO:0000313" key="2">
    <source>
        <dbReference type="EMBL" id="EAA8666332.1"/>
    </source>
</evidence>
<feature type="transmembrane region" description="Helical" evidence="1">
    <location>
        <begin position="97"/>
        <end position="117"/>
    </location>
</feature>
<protein>
    <submittedName>
        <fullName evidence="2">DUF1624 domain-containing protein</fullName>
    </submittedName>
</protein>
<dbReference type="EMBL" id="AAACVH010000024">
    <property type="protein sequence ID" value="EAA8666332.1"/>
    <property type="molecule type" value="Genomic_DNA"/>
</dbReference>
<accession>A0A7U7L4X2</accession>
<dbReference type="PANTHER" id="PTHR38592:SF3">
    <property type="entry name" value="BLL4819 PROTEIN"/>
    <property type="match status" value="1"/>
</dbReference>
<dbReference type="Proteomes" id="UP000839834">
    <property type="component" value="Unassembled WGS sequence"/>
</dbReference>
<dbReference type="AlphaFoldDB" id="A0A7U7L4X2"/>
<evidence type="ECO:0000256" key="1">
    <source>
        <dbReference type="SAM" id="Phobius"/>
    </source>
</evidence>
<dbReference type="PANTHER" id="PTHR38592">
    <property type="entry name" value="BLL4819 PROTEIN"/>
    <property type="match status" value="1"/>
</dbReference>